<dbReference type="PROSITE" id="PS51186">
    <property type="entry name" value="GNAT"/>
    <property type="match status" value="1"/>
</dbReference>
<dbReference type="Gene3D" id="3.40.630.30">
    <property type="match status" value="1"/>
</dbReference>
<evidence type="ECO:0000313" key="3">
    <source>
        <dbReference type="Proteomes" id="UP001208567"/>
    </source>
</evidence>
<dbReference type="EMBL" id="BRXR01000001">
    <property type="protein sequence ID" value="GLC30621.1"/>
    <property type="molecule type" value="Genomic_DNA"/>
</dbReference>
<dbReference type="RefSeq" id="WP_264849891.1">
    <property type="nucleotide sequence ID" value="NZ_BRXR01000001.1"/>
</dbReference>
<sequence>MNITNRRYKLLSDFERVHCFLTDIYNLETLNSYLLPQYFEYDHSTPYFNLFKAHRIGLWEDNSNIVGAVCYEFSLSNCHLVTNSNYSFLLPQLLEWAEKELSETKDGKKILKVWITDKEKDKQKLLKQNGYEMDYRFPVKIFNYDKSFIDRKLPSGFTIINGIGVDYKKMHDCFWKGFDHGDTPDDDLDGNMQMCNAPRADMSLMTIIVAPDGEYACTLGMWFDEKNKYAYLEPLATVPKYRHMGLATIALTEAMKKTKALGAKYCFGGDGEFYTAIGFETIMNRELWKKEW</sequence>
<comment type="caution">
    <text evidence="2">The sequence shown here is derived from an EMBL/GenBank/DDBJ whole genome shotgun (WGS) entry which is preliminary data.</text>
</comment>
<organism evidence="2 3">
    <name type="scientific">Clostridium omnivorum</name>
    <dbReference type="NCBI Taxonomy" id="1604902"/>
    <lineage>
        <taxon>Bacteria</taxon>
        <taxon>Bacillati</taxon>
        <taxon>Bacillota</taxon>
        <taxon>Clostridia</taxon>
        <taxon>Eubacteriales</taxon>
        <taxon>Clostridiaceae</taxon>
        <taxon>Clostridium</taxon>
    </lineage>
</organism>
<feature type="domain" description="N-acetyltransferase" evidence="1">
    <location>
        <begin position="157"/>
        <end position="292"/>
    </location>
</feature>
<name>A0ABQ5N671_9CLOT</name>
<reference evidence="2 3" key="1">
    <citation type="journal article" date="2024" name="Int. J. Syst. Evol. Microbiol.">
        <title>Clostridium omnivorum sp. nov., isolated from anoxic soil under the treatment of reductive soil disinfestation.</title>
        <authorList>
            <person name="Ueki A."/>
            <person name="Tonouchi A."/>
            <person name="Kaku N."/>
            <person name="Honma S."/>
            <person name="Ueki K."/>
        </authorList>
    </citation>
    <scope>NUCLEOTIDE SEQUENCE [LARGE SCALE GENOMIC DNA]</scope>
    <source>
        <strain evidence="2 3">E14</strain>
    </source>
</reference>
<proteinExistence type="predicted"/>
<keyword evidence="3" id="KW-1185">Reference proteome</keyword>
<accession>A0ABQ5N671</accession>
<evidence type="ECO:0000259" key="1">
    <source>
        <dbReference type="PROSITE" id="PS51186"/>
    </source>
</evidence>
<dbReference type="InterPro" id="IPR000182">
    <property type="entry name" value="GNAT_dom"/>
</dbReference>
<dbReference type="CDD" id="cd04301">
    <property type="entry name" value="NAT_SF"/>
    <property type="match status" value="1"/>
</dbReference>
<protein>
    <recommendedName>
        <fullName evidence="1">N-acetyltransferase domain-containing protein</fullName>
    </recommendedName>
</protein>
<evidence type="ECO:0000313" key="2">
    <source>
        <dbReference type="EMBL" id="GLC30621.1"/>
    </source>
</evidence>
<dbReference type="SUPFAM" id="SSF55729">
    <property type="entry name" value="Acyl-CoA N-acyltransferases (Nat)"/>
    <property type="match status" value="1"/>
</dbReference>
<dbReference type="InterPro" id="IPR016181">
    <property type="entry name" value="Acyl_CoA_acyltransferase"/>
</dbReference>
<gene>
    <name evidence="2" type="ORF">bsdE14_20310</name>
</gene>
<dbReference type="Pfam" id="PF00583">
    <property type="entry name" value="Acetyltransf_1"/>
    <property type="match status" value="1"/>
</dbReference>
<dbReference type="Proteomes" id="UP001208567">
    <property type="component" value="Unassembled WGS sequence"/>
</dbReference>